<dbReference type="STRING" id="927083.DB32_003721"/>
<dbReference type="AlphaFoldDB" id="A0A0F6YJ50"/>
<dbReference type="EMBL" id="CP011125">
    <property type="protein sequence ID" value="AKF06572.1"/>
    <property type="molecule type" value="Genomic_DNA"/>
</dbReference>
<reference evidence="1 2" key="1">
    <citation type="submission" date="2015-03" db="EMBL/GenBank/DDBJ databases">
        <title>Genome assembly of Sandaracinus amylolyticus DSM 53668.</title>
        <authorList>
            <person name="Sharma G."/>
            <person name="Subramanian S."/>
        </authorList>
    </citation>
    <scope>NUCLEOTIDE SEQUENCE [LARGE SCALE GENOMIC DNA]</scope>
    <source>
        <strain evidence="1 2">DSM 53668</strain>
    </source>
</reference>
<accession>A0A0F6YJ50</accession>
<name>A0A0F6YJ50_9BACT</name>
<dbReference type="KEGG" id="samy:DB32_003721"/>
<sequence length="44" mass="4731">MRVLFVLLALGMLTMLPGCPFFTRADREASSPSPAAAHPEHPGH</sequence>
<dbReference type="Proteomes" id="UP000034883">
    <property type="component" value="Chromosome"/>
</dbReference>
<evidence type="ECO:0008006" key="3">
    <source>
        <dbReference type="Google" id="ProtNLM"/>
    </source>
</evidence>
<organism evidence="1 2">
    <name type="scientific">Sandaracinus amylolyticus</name>
    <dbReference type="NCBI Taxonomy" id="927083"/>
    <lineage>
        <taxon>Bacteria</taxon>
        <taxon>Pseudomonadati</taxon>
        <taxon>Myxococcota</taxon>
        <taxon>Polyangia</taxon>
        <taxon>Polyangiales</taxon>
        <taxon>Sandaracinaceae</taxon>
        <taxon>Sandaracinus</taxon>
    </lineage>
</organism>
<protein>
    <recommendedName>
        <fullName evidence="3">Lipoprotein</fullName>
    </recommendedName>
</protein>
<dbReference type="RefSeq" id="WP_275935481.1">
    <property type="nucleotide sequence ID" value="NZ_CP011125.1"/>
</dbReference>
<gene>
    <name evidence="1" type="ORF">DB32_003721</name>
</gene>
<evidence type="ECO:0000313" key="2">
    <source>
        <dbReference type="Proteomes" id="UP000034883"/>
    </source>
</evidence>
<evidence type="ECO:0000313" key="1">
    <source>
        <dbReference type="EMBL" id="AKF06572.1"/>
    </source>
</evidence>
<proteinExistence type="predicted"/>
<keyword evidence="2" id="KW-1185">Reference proteome</keyword>